<protein>
    <submittedName>
        <fullName evidence="1">Uncharacterized protein</fullName>
    </submittedName>
</protein>
<organism evidence="1 2">
    <name type="scientific">Desulfocurvibacter africanus subsp. africanus str. Walvis Bay</name>
    <dbReference type="NCBI Taxonomy" id="690850"/>
    <lineage>
        <taxon>Bacteria</taxon>
        <taxon>Pseudomonadati</taxon>
        <taxon>Thermodesulfobacteriota</taxon>
        <taxon>Desulfovibrionia</taxon>
        <taxon>Desulfovibrionales</taxon>
        <taxon>Desulfovibrionaceae</taxon>
        <taxon>Desulfocurvibacter</taxon>
    </lineage>
</organism>
<dbReference type="KEGG" id="daf:Desaf_2589"/>
<dbReference type="EMBL" id="CP003221">
    <property type="protein sequence ID" value="EGJ50908.1"/>
    <property type="molecule type" value="Genomic_DNA"/>
</dbReference>
<evidence type="ECO:0000313" key="1">
    <source>
        <dbReference type="EMBL" id="EGJ50908.1"/>
    </source>
</evidence>
<gene>
    <name evidence="1" type="ORF">Desaf_2589</name>
</gene>
<proteinExistence type="predicted"/>
<evidence type="ECO:0000313" key="2">
    <source>
        <dbReference type="Proteomes" id="UP000007844"/>
    </source>
</evidence>
<reference evidence="1 2" key="1">
    <citation type="journal article" date="2011" name="J. Bacteriol.">
        <title>Genome sequence of the mercury-methylating and pleomorphic Desulfovibrio africanus Strain Walvis Bay.</title>
        <authorList>
            <person name="Brown S.D."/>
            <person name="Wall J.D."/>
            <person name="Kucken A.M."/>
            <person name="Gilmour C.C."/>
            <person name="Podar M."/>
            <person name="Brandt C.C."/>
            <person name="Teshima H."/>
            <person name="Detter J.C."/>
            <person name="Han C.S."/>
            <person name="Land M.L."/>
            <person name="Lucas S."/>
            <person name="Han J."/>
            <person name="Pennacchio L."/>
            <person name="Nolan M."/>
            <person name="Pitluck S."/>
            <person name="Woyke T."/>
            <person name="Goodwin L."/>
            <person name="Palumbo A.V."/>
            <person name="Elias D.A."/>
        </authorList>
    </citation>
    <scope>NUCLEOTIDE SEQUENCE [LARGE SCALE GENOMIC DNA]</scope>
    <source>
        <strain evidence="1 2">Walvis Bay</strain>
    </source>
</reference>
<dbReference type="HOGENOM" id="CLU_3364579_0_0_7"/>
<accession>F3YZV3</accession>
<sequence length="35" mass="3652">MMPSTYGHPPMIGSIGAEAAARALREALEGFPKHG</sequence>
<dbReference type="STRING" id="690850.Desaf_2589"/>
<name>F3YZV3_DESAF</name>
<keyword evidence="2" id="KW-1185">Reference proteome</keyword>
<dbReference type="Proteomes" id="UP000007844">
    <property type="component" value="Chromosome"/>
</dbReference>
<dbReference type="AlphaFoldDB" id="F3YZV3"/>